<keyword evidence="4" id="KW-1185">Reference proteome</keyword>
<feature type="domain" description="YCII-related" evidence="2">
    <location>
        <begin position="23"/>
        <end position="86"/>
    </location>
</feature>
<gene>
    <name evidence="3" type="ORF">VW35_00265</name>
</gene>
<organism evidence="3 4">
    <name type="scientific">Devosia soli</name>
    <dbReference type="NCBI Taxonomy" id="361041"/>
    <lineage>
        <taxon>Bacteria</taxon>
        <taxon>Pseudomonadati</taxon>
        <taxon>Pseudomonadota</taxon>
        <taxon>Alphaproteobacteria</taxon>
        <taxon>Hyphomicrobiales</taxon>
        <taxon>Devosiaceae</taxon>
        <taxon>Devosia</taxon>
    </lineage>
</organism>
<evidence type="ECO:0000259" key="2">
    <source>
        <dbReference type="Pfam" id="PF03795"/>
    </source>
</evidence>
<dbReference type="RefSeq" id="WP_046141029.1">
    <property type="nucleotide sequence ID" value="NZ_LAJG01000001.1"/>
</dbReference>
<dbReference type="PATRIC" id="fig|361041.3.peg.56"/>
<dbReference type="AlphaFoldDB" id="A0A0F5LK55"/>
<sequence>METTHFLYLAKPPRSTFVFDATPAEYEILNRHFAFMDDVRSRGKLVLTGPALDGFGGVAIFKVTERAEAEALVASDPAIVTGLFTATLHPLCVGQVTP</sequence>
<protein>
    <recommendedName>
        <fullName evidence="2">YCII-related domain-containing protein</fullName>
    </recommendedName>
</protein>
<evidence type="ECO:0000313" key="3">
    <source>
        <dbReference type="EMBL" id="KKB82559.1"/>
    </source>
</evidence>
<dbReference type="Pfam" id="PF03795">
    <property type="entry name" value="YCII"/>
    <property type="match status" value="1"/>
</dbReference>
<dbReference type="EMBL" id="LAJG01000001">
    <property type="protein sequence ID" value="KKB82559.1"/>
    <property type="molecule type" value="Genomic_DNA"/>
</dbReference>
<reference evidence="3 4" key="1">
    <citation type="submission" date="2015-03" db="EMBL/GenBank/DDBJ databases">
        <authorList>
            <person name="Hassan Y.I."/>
            <person name="Lepp D."/>
            <person name="Zhou T."/>
        </authorList>
    </citation>
    <scope>NUCLEOTIDE SEQUENCE [LARGE SCALE GENOMIC DNA]</scope>
    <source>
        <strain evidence="3 4">GH2-10</strain>
    </source>
</reference>
<dbReference type="Gene3D" id="3.30.70.1060">
    <property type="entry name" value="Dimeric alpha+beta barrel"/>
    <property type="match status" value="1"/>
</dbReference>
<accession>A0A0F5LK55</accession>
<dbReference type="STRING" id="361041.VW35_00265"/>
<comment type="similarity">
    <text evidence="1">Belongs to the YciI family.</text>
</comment>
<evidence type="ECO:0000313" key="4">
    <source>
        <dbReference type="Proteomes" id="UP000033514"/>
    </source>
</evidence>
<dbReference type="SUPFAM" id="SSF54909">
    <property type="entry name" value="Dimeric alpha+beta barrel"/>
    <property type="match status" value="1"/>
</dbReference>
<dbReference type="InterPro" id="IPR005545">
    <property type="entry name" value="YCII"/>
</dbReference>
<proteinExistence type="inferred from homology"/>
<comment type="caution">
    <text evidence="3">The sequence shown here is derived from an EMBL/GenBank/DDBJ whole genome shotgun (WGS) entry which is preliminary data.</text>
</comment>
<dbReference type="Proteomes" id="UP000033514">
    <property type="component" value="Unassembled WGS sequence"/>
</dbReference>
<dbReference type="InterPro" id="IPR011008">
    <property type="entry name" value="Dimeric_a/b-barrel"/>
</dbReference>
<name>A0A0F5LK55_9HYPH</name>
<evidence type="ECO:0000256" key="1">
    <source>
        <dbReference type="ARBA" id="ARBA00007689"/>
    </source>
</evidence>